<protein>
    <submittedName>
        <fullName evidence="3">Uncharacterized protein LOC106153725</fullName>
    </submittedName>
</protein>
<dbReference type="Gene3D" id="3.30.200.20">
    <property type="entry name" value="Phosphorylase Kinase, domain 1"/>
    <property type="match status" value="1"/>
</dbReference>
<feature type="region of interest" description="Disordered" evidence="1">
    <location>
        <begin position="125"/>
        <end position="148"/>
    </location>
</feature>
<dbReference type="KEGG" id="lak:106153725"/>
<gene>
    <name evidence="3" type="primary">LOC106153725</name>
</gene>
<evidence type="ECO:0000313" key="3">
    <source>
        <dbReference type="RefSeq" id="XP_013383246.1"/>
    </source>
</evidence>
<dbReference type="OrthoDB" id="6284605at2759"/>
<dbReference type="Proteomes" id="UP000085678">
    <property type="component" value="Unplaced"/>
</dbReference>
<evidence type="ECO:0000256" key="1">
    <source>
        <dbReference type="SAM" id="MobiDB-lite"/>
    </source>
</evidence>
<dbReference type="STRING" id="7574.A0A1S3HCK7"/>
<dbReference type="AlphaFoldDB" id="A0A1S3HCK7"/>
<accession>A0A1S3HCK7</accession>
<name>A0A1S3HCK7_LINAN</name>
<evidence type="ECO:0000313" key="2">
    <source>
        <dbReference type="Proteomes" id="UP000085678"/>
    </source>
</evidence>
<dbReference type="GeneID" id="106153725"/>
<dbReference type="RefSeq" id="XP_013383246.1">
    <property type="nucleotide sequence ID" value="XM_013527792.1"/>
</dbReference>
<dbReference type="InParanoid" id="A0A1S3HCK7"/>
<reference evidence="3" key="1">
    <citation type="submission" date="2025-08" db="UniProtKB">
        <authorList>
            <consortium name="RefSeq"/>
        </authorList>
    </citation>
    <scope>IDENTIFICATION</scope>
    <source>
        <tissue evidence="3">Gonads</tissue>
    </source>
</reference>
<proteinExistence type="predicted"/>
<organism evidence="2 3">
    <name type="scientific">Lingula anatina</name>
    <name type="common">Brachiopod</name>
    <name type="synonym">Lingula unguis</name>
    <dbReference type="NCBI Taxonomy" id="7574"/>
    <lineage>
        <taxon>Eukaryota</taxon>
        <taxon>Metazoa</taxon>
        <taxon>Spiralia</taxon>
        <taxon>Lophotrochozoa</taxon>
        <taxon>Brachiopoda</taxon>
        <taxon>Linguliformea</taxon>
        <taxon>Lingulata</taxon>
        <taxon>Lingulida</taxon>
        <taxon>Linguloidea</taxon>
        <taxon>Lingulidae</taxon>
        <taxon>Lingula</taxon>
    </lineage>
</organism>
<sequence>MPVHAPPMVQTVETVGMDTSEDVLLANQALWLQRQHQLACLQKGKLKRQVVSRSRNASNFYPRIVTPDDVITMATDPQQHQQEMAAMQNRIPVTFRDPTCAPLRKLSVDLIKTYKHINEVYYAKKKRRAQQAQGDDTSHKKERRLYNDGYDDDNHDYIVKPGEKWMDRYEIDSLIGKGSFGQGAPPQMMSQDLHQQPRVSSPLMKVDFNAINSTTELNALGGGGPQQFIGLDTAAQGGTTGMNMQIPAAGFNPAYSYNHQTLFSGPGFPFTLATTSSTGNTEAVPHNARTVGGSGEDSPMVGVCVQQSPVASH</sequence>
<keyword evidence="2" id="KW-1185">Reference proteome</keyword>